<dbReference type="STRING" id="1353009.A0A1Y2J5W1"/>
<dbReference type="AlphaFoldDB" id="A0A1Y2J5W1"/>
<name>A0A1Y2J5W1_TRAC3</name>
<keyword evidence="3" id="KW-1185">Reference proteome</keyword>
<organism evidence="2 3">
    <name type="scientific">Trametes coccinea (strain BRFM310)</name>
    <name type="common">Pycnoporus coccineus</name>
    <dbReference type="NCBI Taxonomy" id="1353009"/>
    <lineage>
        <taxon>Eukaryota</taxon>
        <taxon>Fungi</taxon>
        <taxon>Dikarya</taxon>
        <taxon>Basidiomycota</taxon>
        <taxon>Agaricomycotina</taxon>
        <taxon>Agaricomycetes</taxon>
        <taxon>Polyporales</taxon>
        <taxon>Polyporaceae</taxon>
        <taxon>Trametes</taxon>
    </lineage>
</organism>
<reference evidence="2 3" key="1">
    <citation type="journal article" date="2015" name="Biotechnol. Biofuels">
        <title>Enhanced degradation of softwood versus hardwood by the white-rot fungus Pycnoporus coccineus.</title>
        <authorList>
            <person name="Couturier M."/>
            <person name="Navarro D."/>
            <person name="Chevret D."/>
            <person name="Henrissat B."/>
            <person name="Piumi F."/>
            <person name="Ruiz-Duenas F.J."/>
            <person name="Martinez A.T."/>
            <person name="Grigoriev I.V."/>
            <person name="Riley R."/>
            <person name="Lipzen A."/>
            <person name="Berrin J.G."/>
            <person name="Master E.R."/>
            <person name="Rosso M.N."/>
        </authorList>
    </citation>
    <scope>NUCLEOTIDE SEQUENCE [LARGE SCALE GENOMIC DNA]</scope>
    <source>
        <strain evidence="2 3">BRFM310</strain>
    </source>
</reference>
<protein>
    <submittedName>
        <fullName evidence="2">Uncharacterized protein</fullName>
    </submittedName>
</protein>
<evidence type="ECO:0000313" key="3">
    <source>
        <dbReference type="Proteomes" id="UP000193067"/>
    </source>
</evidence>
<evidence type="ECO:0000256" key="1">
    <source>
        <dbReference type="SAM" id="MobiDB-lite"/>
    </source>
</evidence>
<gene>
    <name evidence="2" type="ORF">PYCCODRAFT_1356923</name>
</gene>
<sequence length="148" mass="16399">MPSSPAGSSSACSRDNSASPPPAPQRLAFALAQIKGDVCLVQVPDTPALGPMSSALMTADVNVFRHEFITLFRYSHSATVHPADMHILEHIADHCTLYEEDKGTVFLARDVMARLQKHSMDARRLPTFAHQMRRPRYSTSPPRMRARS</sequence>
<proteinExistence type="predicted"/>
<feature type="region of interest" description="Disordered" evidence="1">
    <location>
        <begin position="1"/>
        <end position="24"/>
    </location>
</feature>
<feature type="compositionally biased region" description="Low complexity" evidence="1">
    <location>
        <begin position="1"/>
        <end position="18"/>
    </location>
</feature>
<dbReference type="Proteomes" id="UP000193067">
    <property type="component" value="Unassembled WGS sequence"/>
</dbReference>
<evidence type="ECO:0000313" key="2">
    <source>
        <dbReference type="EMBL" id="OSD08788.1"/>
    </source>
</evidence>
<dbReference type="EMBL" id="KZ084086">
    <property type="protein sequence ID" value="OSD08788.1"/>
    <property type="molecule type" value="Genomic_DNA"/>
</dbReference>
<accession>A0A1Y2J5W1</accession>
<dbReference type="OrthoDB" id="3231772at2759"/>